<organism evidence="1">
    <name type="scientific">marine sediment metagenome</name>
    <dbReference type="NCBI Taxonomy" id="412755"/>
    <lineage>
        <taxon>unclassified sequences</taxon>
        <taxon>metagenomes</taxon>
        <taxon>ecological metagenomes</taxon>
    </lineage>
</organism>
<gene>
    <name evidence="1" type="ORF">S03H2_71017</name>
</gene>
<sequence length="45" mass="5185">MDYLLRDSIYCGVEYGKYDLRRLIDTLTLDNGYQDGSLHLAIEDG</sequence>
<name>X1KYS6_9ZZZZ</name>
<dbReference type="SUPFAM" id="SSF109604">
    <property type="entry name" value="HD-domain/PDEase-like"/>
    <property type="match status" value="1"/>
</dbReference>
<reference evidence="1" key="1">
    <citation type="journal article" date="2014" name="Front. Microbiol.">
        <title>High frequency of phylogenetically diverse reductive dehalogenase-homologous genes in deep subseafloor sedimentary metagenomes.</title>
        <authorList>
            <person name="Kawai M."/>
            <person name="Futagami T."/>
            <person name="Toyoda A."/>
            <person name="Takaki Y."/>
            <person name="Nishi S."/>
            <person name="Hori S."/>
            <person name="Arai W."/>
            <person name="Tsubouchi T."/>
            <person name="Morono Y."/>
            <person name="Uchiyama I."/>
            <person name="Ito T."/>
            <person name="Fujiyama A."/>
            <person name="Inagaki F."/>
            <person name="Takami H."/>
        </authorList>
    </citation>
    <scope>NUCLEOTIDE SEQUENCE</scope>
    <source>
        <strain evidence="1">Expedition CK06-06</strain>
    </source>
</reference>
<dbReference type="Gene3D" id="1.10.3210.10">
    <property type="entry name" value="Hypothetical protein af1432"/>
    <property type="match status" value="1"/>
</dbReference>
<feature type="non-terminal residue" evidence="1">
    <location>
        <position position="45"/>
    </location>
</feature>
<proteinExistence type="predicted"/>
<comment type="caution">
    <text evidence="1">The sequence shown here is derived from an EMBL/GenBank/DDBJ whole genome shotgun (WGS) entry which is preliminary data.</text>
</comment>
<dbReference type="EMBL" id="BARU01047374">
    <property type="protein sequence ID" value="GAH98790.1"/>
    <property type="molecule type" value="Genomic_DNA"/>
</dbReference>
<dbReference type="AlphaFoldDB" id="X1KYS6"/>
<accession>X1KYS6</accession>
<evidence type="ECO:0000313" key="1">
    <source>
        <dbReference type="EMBL" id="GAH98790.1"/>
    </source>
</evidence>
<protein>
    <submittedName>
        <fullName evidence="1">Uncharacterized protein</fullName>
    </submittedName>
</protein>